<dbReference type="OrthoDB" id="34704at2157"/>
<dbReference type="Proteomes" id="UP000002573">
    <property type="component" value="Chromosome"/>
</dbReference>
<protein>
    <submittedName>
        <fullName evidence="2">Glycosyl transferase family 2</fullName>
    </submittedName>
</protein>
<keyword evidence="2" id="KW-0808">Transferase</keyword>
<dbReference type="Pfam" id="PF00535">
    <property type="entry name" value="Glycos_transf_2"/>
    <property type="match status" value="1"/>
</dbReference>
<dbReference type="eggNOG" id="arCOG07240">
    <property type="taxonomic scope" value="Archaea"/>
</dbReference>
<feature type="domain" description="Glycosyltransferase 2-like" evidence="1">
    <location>
        <begin position="5"/>
        <end position="122"/>
    </location>
</feature>
<name>D7DA10_STAHD</name>
<dbReference type="EMBL" id="CP002051">
    <property type="protein sequence ID" value="ADI32606.1"/>
    <property type="molecule type" value="Genomic_DNA"/>
</dbReference>
<dbReference type="InterPro" id="IPR001173">
    <property type="entry name" value="Glyco_trans_2-like"/>
</dbReference>
<gene>
    <name evidence="2" type="ordered locus">Shell_1518</name>
</gene>
<dbReference type="KEGG" id="shc:Shell_1518"/>
<dbReference type="HOGENOM" id="CLU_913989_0_0_2"/>
<dbReference type="GO" id="GO:0016740">
    <property type="term" value="F:transferase activity"/>
    <property type="evidence" value="ECO:0007669"/>
    <property type="project" value="UniProtKB-KW"/>
</dbReference>
<dbReference type="PANTHER" id="PTHR43685">
    <property type="entry name" value="GLYCOSYLTRANSFERASE"/>
    <property type="match status" value="1"/>
</dbReference>
<dbReference type="GeneID" id="9234809"/>
<proteinExistence type="predicted"/>
<dbReference type="InterPro" id="IPR029044">
    <property type="entry name" value="Nucleotide-diphossugar_trans"/>
</dbReference>
<accession>D7DA10</accession>
<dbReference type="InterPro" id="IPR050834">
    <property type="entry name" value="Glycosyltransf_2"/>
</dbReference>
<dbReference type="SUPFAM" id="SSF53448">
    <property type="entry name" value="Nucleotide-diphospho-sugar transferases"/>
    <property type="match status" value="1"/>
</dbReference>
<sequence>MKVLVGIPTYGNVRFGYTIRETLEGLVNQTFKDFRVLIVYKPMKDDKTLDVVSEYSDKLDVEVLVQRNGYFVDAVNMILEVARDYDITLTTDDDAIPGPKWVAEHISMHRAHEKIGVLSGLVNNSFRVEIGSGNKFLAFIKKISGFYTPLFKDYIERGYIGYINDIGLSVINPSYDYEYVKHRDKIYGPPIGVNMSFKSRLLDNFGLPPYSIKGLHNENLLATYYLIKYKMYSSIFRGANVIHLERESLSRAKSKEELCKLLAEHCLLPYGLYSIGVKVNMRKLKLYSLIKPLYSRLKETYRYDGCLYGIRLAIEAIENNYTPLEVRNKLKNSIYNKCKVNL</sequence>
<reference evidence="3" key="1">
    <citation type="submission" date="2010-05" db="EMBL/GenBank/DDBJ databases">
        <title>Complete sequence of Staphylothermus hellenicus DSM 12710.</title>
        <authorList>
            <consortium name="US DOE Joint Genome Institute"/>
            <person name="Lucas S."/>
            <person name="Copeland A."/>
            <person name="Lapidus A."/>
            <person name="Cheng J.-F."/>
            <person name="Bruce D."/>
            <person name="Goodwin L."/>
            <person name="Pitluck S."/>
            <person name="Davenport K."/>
            <person name="Detter J.C."/>
            <person name="Han C."/>
            <person name="Tapia R."/>
            <person name="Larimer F."/>
            <person name="Land M."/>
            <person name="Hauser L."/>
            <person name="Kyrpides N."/>
            <person name="Mikhailova N."/>
            <person name="Anderson I.J."/>
            <person name="Woyke T."/>
        </authorList>
    </citation>
    <scope>NUCLEOTIDE SEQUENCE [LARGE SCALE GENOMIC DNA]</scope>
    <source>
        <strain evidence="3">DSM 12710 / JCM 10830 / BK20S6-10-b1 / P8</strain>
    </source>
</reference>
<dbReference type="RefSeq" id="WP_013143804.1">
    <property type="nucleotide sequence ID" value="NC_014205.1"/>
</dbReference>
<dbReference type="CDD" id="cd00761">
    <property type="entry name" value="Glyco_tranf_GTA_type"/>
    <property type="match status" value="1"/>
</dbReference>
<reference evidence="2 3" key="2">
    <citation type="journal article" date="2011" name="Stand. Genomic Sci.">
        <title>Complete genome sequence of Staphylothermus hellenicus P8.</title>
        <authorList>
            <person name="Anderson I."/>
            <person name="Wirth R."/>
            <person name="Lucas S."/>
            <person name="Copeland A."/>
            <person name="Lapidus A."/>
            <person name="Cheng J.F."/>
            <person name="Goodwin L."/>
            <person name="Pitluck S."/>
            <person name="Davenport K."/>
            <person name="Detter J.C."/>
            <person name="Han C."/>
            <person name="Tapia R."/>
            <person name="Land M."/>
            <person name="Hauser L."/>
            <person name="Pati A."/>
            <person name="Mikhailova N."/>
            <person name="Woyke T."/>
            <person name="Klenk H.P."/>
            <person name="Kyrpides N."/>
            <person name="Ivanova N."/>
        </authorList>
    </citation>
    <scope>NUCLEOTIDE SEQUENCE [LARGE SCALE GENOMIC DNA]</scope>
    <source>
        <strain evidence="3">DSM 12710 / JCM 10830 / BK20S6-10-b1 / P8</strain>
    </source>
</reference>
<organism evidence="2 3">
    <name type="scientific">Staphylothermus hellenicus (strain DSM 12710 / JCM 10830 / BK20S6-10-b1 / P8)</name>
    <dbReference type="NCBI Taxonomy" id="591019"/>
    <lineage>
        <taxon>Archaea</taxon>
        <taxon>Thermoproteota</taxon>
        <taxon>Thermoprotei</taxon>
        <taxon>Desulfurococcales</taxon>
        <taxon>Desulfurococcaceae</taxon>
        <taxon>Staphylothermus</taxon>
    </lineage>
</organism>
<dbReference type="STRING" id="591019.Shell_1518"/>
<evidence type="ECO:0000259" key="1">
    <source>
        <dbReference type="Pfam" id="PF00535"/>
    </source>
</evidence>
<dbReference type="PANTHER" id="PTHR43685:SF11">
    <property type="entry name" value="GLYCOSYLTRANSFERASE TAGX-RELATED"/>
    <property type="match status" value="1"/>
</dbReference>
<dbReference type="AlphaFoldDB" id="D7DA10"/>
<evidence type="ECO:0000313" key="2">
    <source>
        <dbReference type="EMBL" id="ADI32606.1"/>
    </source>
</evidence>
<evidence type="ECO:0000313" key="3">
    <source>
        <dbReference type="Proteomes" id="UP000002573"/>
    </source>
</evidence>
<keyword evidence="3" id="KW-1185">Reference proteome</keyword>
<dbReference type="Gene3D" id="3.90.550.10">
    <property type="entry name" value="Spore Coat Polysaccharide Biosynthesis Protein SpsA, Chain A"/>
    <property type="match status" value="1"/>
</dbReference>